<evidence type="ECO:0000313" key="2">
    <source>
        <dbReference type="EMBL" id="CAL1167244.1"/>
    </source>
</evidence>
<dbReference type="OrthoDB" id="2345911at2759"/>
<reference evidence="1" key="1">
    <citation type="submission" date="2022-10" db="EMBL/GenBank/DDBJ databases">
        <authorList>
            <person name="Chen Y."/>
            <person name="Dougan E. K."/>
            <person name="Chan C."/>
            <person name="Rhodes N."/>
            <person name="Thang M."/>
        </authorList>
    </citation>
    <scope>NUCLEOTIDE SEQUENCE</scope>
</reference>
<dbReference type="EMBL" id="CAMXCT010006068">
    <property type="protein sequence ID" value="CAI4013869.1"/>
    <property type="molecule type" value="Genomic_DNA"/>
</dbReference>
<gene>
    <name evidence="1" type="ORF">C1SCF055_LOCUS38810</name>
</gene>
<evidence type="ECO:0000313" key="1">
    <source>
        <dbReference type="EMBL" id="CAI4013869.1"/>
    </source>
</evidence>
<evidence type="ECO:0000313" key="4">
    <source>
        <dbReference type="Proteomes" id="UP001152797"/>
    </source>
</evidence>
<keyword evidence="4" id="KW-1185">Reference proteome</keyword>
<organism evidence="1">
    <name type="scientific">Cladocopium goreaui</name>
    <dbReference type="NCBI Taxonomy" id="2562237"/>
    <lineage>
        <taxon>Eukaryota</taxon>
        <taxon>Sar</taxon>
        <taxon>Alveolata</taxon>
        <taxon>Dinophyceae</taxon>
        <taxon>Suessiales</taxon>
        <taxon>Symbiodiniaceae</taxon>
        <taxon>Cladocopium</taxon>
    </lineage>
</organism>
<dbReference type="GO" id="GO:0003677">
    <property type="term" value="F:DNA binding"/>
    <property type="evidence" value="ECO:0007669"/>
    <property type="project" value="UniProtKB-KW"/>
</dbReference>
<dbReference type="Proteomes" id="UP001152797">
    <property type="component" value="Unassembled WGS sequence"/>
</dbReference>
<proteinExistence type="predicted"/>
<sequence>MGGHHSSANQKCSETNMPMWVVKISDFLSFSDWPSHEELKTQGRLWKRQTEFCCIFVSHQWLGDSHPDPQNEQLPVLQKALRNILKGLHVSTDVASQFFGDRKVLSNAERLQLKDSYIWLDWFSVPQIMEEVPLDDLDGDFGTDSCSWSAIVRQGFFREVMQFRSCTLCQGWDNVYPHVIHDDAG</sequence>
<dbReference type="EMBL" id="CAMXCT030006068">
    <property type="protein sequence ID" value="CAL4801181.1"/>
    <property type="molecule type" value="Genomic_DNA"/>
</dbReference>
<keyword evidence="3" id="KW-0371">Homeobox</keyword>
<name>A0A9P1DP20_9DINO</name>
<accession>A0A9P1DP20</accession>
<keyword evidence="3" id="KW-0238">DNA-binding</keyword>
<protein>
    <submittedName>
        <fullName evidence="3">Homeobox protein Wariai</fullName>
    </submittedName>
</protein>
<reference evidence="2" key="2">
    <citation type="submission" date="2024-04" db="EMBL/GenBank/DDBJ databases">
        <authorList>
            <person name="Chen Y."/>
            <person name="Shah S."/>
            <person name="Dougan E. K."/>
            <person name="Thang M."/>
            <person name="Chan C."/>
        </authorList>
    </citation>
    <scope>NUCLEOTIDE SEQUENCE [LARGE SCALE GENOMIC DNA]</scope>
</reference>
<dbReference type="AlphaFoldDB" id="A0A9P1DP20"/>
<evidence type="ECO:0000313" key="3">
    <source>
        <dbReference type="EMBL" id="CAL4801181.1"/>
    </source>
</evidence>
<comment type="caution">
    <text evidence="1">The sequence shown here is derived from an EMBL/GenBank/DDBJ whole genome shotgun (WGS) entry which is preliminary data.</text>
</comment>
<dbReference type="EMBL" id="CAMXCT020006068">
    <property type="protein sequence ID" value="CAL1167244.1"/>
    <property type="molecule type" value="Genomic_DNA"/>
</dbReference>